<feature type="transmembrane region" description="Helical" evidence="10">
    <location>
        <begin position="1191"/>
        <end position="1213"/>
    </location>
</feature>
<evidence type="ECO:0000256" key="8">
    <source>
        <dbReference type="PROSITE-ProRule" id="PRU00023"/>
    </source>
</evidence>
<dbReference type="GO" id="GO:0019706">
    <property type="term" value="F:protein-cysteine S-palmitoyltransferase activity"/>
    <property type="evidence" value="ECO:0007669"/>
    <property type="project" value="UniProtKB-EC"/>
</dbReference>
<evidence type="ECO:0000256" key="6">
    <source>
        <dbReference type="ARBA" id="ARBA00023043"/>
    </source>
</evidence>
<gene>
    <name evidence="11" type="ORF">QBC33DRAFT_495518</name>
</gene>
<dbReference type="SMART" id="SM00248">
    <property type="entry name" value="ANK"/>
    <property type="match status" value="13"/>
</dbReference>
<keyword evidence="6 8" id="KW-0040">ANK repeat</keyword>
<evidence type="ECO:0000256" key="1">
    <source>
        <dbReference type="ARBA" id="ARBA00004141"/>
    </source>
</evidence>
<feature type="region of interest" description="Disordered" evidence="9">
    <location>
        <begin position="1"/>
        <end position="31"/>
    </location>
</feature>
<dbReference type="Gene3D" id="1.20.58.340">
    <property type="entry name" value="Magnesium transport protein CorA, transmembrane region"/>
    <property type="match status" value="1"/>
</dbReference>
<evidence type="ECO:0000256" key="7">
    <source>
        <dbReference type="ARBA" id="ARBA00023136"/>
    </source>
</evidence>
<accession>A0AAJ0C0L4</accession>
<keyword evidence="4" id="KW-0677">Repeat</keyword>
<reference evidence="11" key="1">
    <citation type="submission" date="2023-06" db="EMBL/GenBank/DDBJ databases">
        <title>Genome-scale phylogeny and comparative genomics of the fungal order Sordariales.</title>
        <authorList>
            <consortium name="Lawrence Berkeley National Laboratory"/>
            <person name="Hensen N."/>
            <person name="Bonometti L."/>
            <person name="Westerberg I."/>
            <person name="Brannstrom I.O."/>
            <person name="Guillou S."/>
            <person name="Cros-Aarteil S."/>
            <person name="Calhoun S."/>
            <person name="Haridas S."/>
            <person name="Kuo A."/>
            <person name="Mondo S."/>
            <person name="Pangilinan J."/>
            <person name="Riley R."/>
            <person name="Labutti K."/>
            <person name="Andreopoulos B."/>
            <person name="Lipzen A."/>
            <person name="Chen C."/>
            <person name="Yanf M."/>
            <person name="Daum C."/>
            <person name="Ng V."/>
            <person name="Clum A."/>
            <person name="Steindorff A."/>
            <person name="Ohm R."/>
            <person name="Martin F."/>
            <person name="Silar P."/>
            <person name="Natvig D."/>
            <person name="Lalanne C."/>
            <person name="Gautier V."/>
            <person name="Ament-Velasquez S.L."/>
            <person name="Kruys A."/>
            <person name="Hutchinson M.I."/>
            <person name="Powell A.J."/>
            <person name="Barry K."/>
            <person name="Miller A.N."/>
            <person name="Grigoriev I.V."/>
            <person name="Debuchy R."/>
            <person name="Gladieux P."/>
            <person name="Thoren M.H."/>
            <person name="Johannesson H."/>
        </authorList>
    </citation>
    <scope>NUCLEOTIDE SEQUENCE</scope>
    <source>
        <strain evidence="11">8032-3</strain>
    </source>
</reference>
<feature type="compositionally biased region" description="Basic and acidic residues" evidence="9">
    <location>
        <begin position="1324"/>
        <end position="1337"/>
    </location>
</feature>
<evidence type="ECO:0000256" key="4">
    <source>
        <dbReference type="ARBA" id="ARBA00022737"/>
    </source>
</evidence>
<organism evidence="11 12">
    <name type="scientific">Phialemonium atrogriseum</name>
    <dbReference type="NCBI Taxonomy" id="1093897"/>
    <lineage>
        <taxon>Eukaryota</taxon>
        <taxon>Fungi</taxon>
        <taxon>Dikarya</taxon>
        <taxon>Ascomycota</taxon>
        <taxon>Pezizomycotina</taxon>
        <taxon>Sordariomycetes</taxon>
        <taxon>Sordariomycetidae</taxon>
        <taxon>Cephalothecales</taxon>
        <taxon>Cephalothecaceae</taxon>
        <taxon>Phialemonium</taxon>
    </lineage>
</organism>
<feature type="repeat" description="ANK" evidence="8">
    <location>
        <begin position="282"/>
        <end position="314"/>
    </location>
</feature>
<dbReference type="GO" id="GO:0016020">
    <property type="term" value="C:membrane"/>
    <property type="evidence" value="ECO:0007669"/>
    <property type="project" value="UniProtKB-SubCell"/>
</dbReference>
<dbReference type="SUPFAM" id="SSF48403">
    <property type="entry name" value="Ankyrin repeat"/>
    <property type="match status" value="2"/>
</dbReference>
<dbReference type="Pfam" id="PF12796">
    <property type="entry name" value="Ank_2"/>
    <property type="match status" value="3"/>
</dbReference>
<dbReference type="EMBL" id="MU839015">
    <property type="protein sequence ID" value="KAK1765486.1"/>
    <property type="molecule type" value="Genomic_DNA"/>
</dbReference>
<dbReference type="SUPFAM" id="SSF144083">
    <property type="entry name" value="Magnesium transport protein CorA, transmembrane region"/>
    <property type="match status" value="1"/>
</dbReference>
<dbReference type="InterPro" id="IPR002523">
    <property type="entry name" value="MgTranspt_CorA/ZnTranspt_ZntB"/>
</dbReference>
<feature type="repeat" description="ANK" evidence="8">
    <location>
        <begin position="216"/>
        <end position="248"/>
    </location>
</feature>
<dbReference type="PROSITE" id="PS50088">
    <property type="entry name" value="ANK_REPEAT"/>
    <property type="match status" value="8"/>
</dbReference>
<feature type="compositionally biased region" description="Basic and acidic residues" evidence="9">
    <location>
        <begin position="1275"/>
        <end position="1290"/>
    </location>
</feature>
<dbReference type="PROSITE" id="PS50297">
    <property type="entry name" value="ANK_REP_REGION"/>
    <property type="match status" value="7"/>
</dbReference>
<feature type="repeat" description="ANK" evidence="8">
    <location>
        <begin position="108"/>
        <end position="140"/>
    </location>
</feature>
<feature type="transmembrane region" description="Helical" evidence="10">
    <location>
        <begin position="1233"/>
        <end position="1254"/>
    </location>
</feature>
<dbReference type="EC" id="2.3.1.225" evidence="2"/>
<feature type="repeat" description="ANK" evidence="8">
    <location>
        <begin position="141"/>
        <end position="177"/>
    </location>
</feature>
<comment type="subcellular location">
    <subcellularLocation>
        <location evidence="1">Membrane</location>
        <topology evidence="1">Multi-pass membrane protein</topology>
    </subcellularLocation>
</comment>
<feature type="repeat" description="ANK" evidence="8">
    <location>
        <begin position="178"/>
        <end position="202"/>
    </location>
</feature>
<feature type="region of interest" description="Disordered" evidence="9">
    <location>
        <begin position="839"/>
        <end position="861"/>
    </location>
</feature>
<evidence type="ECO:0000256" key="10">
    <source>
        <dbReference type="SAM" id="Phobius"/>
    </source>
</evidence>
<keyword evidence="7 10" id="KW-0472">Membrane</keyword>
<name>A0AAJ0C0L4_9PEZI</name>
<keyword evidence="12" id="KW-1185">Reference proteome</keyword>
<evidence type="ECO:0000256" key="2">
    <source>
        <dbReference type="ARBA" id="ARBA00012210"/>
    </source>
</evidence>
<keyword evidence="5 10" id="KW-1133">Transmembrane helix</keyword>
<evidence type="ECO:0000256" key="9">
    <source>
        <dbReference type="SAM" id="MobiDB-lite"/>
    </source>
</evidence>
<dbReference type="InterPro" id="IPR045863">
    <property type="entry name" value="CorA_TM1_TM2"/>
</dbReference>
<dbReference type="InterPro" id="IPR036770">
    <property type="entry name" value="Ankyrin_rpt-contain_sf"/>
</dbReference>
<evidence type="ECO:0000313" key="12">
    <source>
        <dbReference type="Proteomes" id="UP001244011"/>
    </source>
</evidence>
<dbReference type="GO" id="GO:0046873">
    <property type="term" value="F:metal ion transmembrane transporter activity"/>
    <property type="evidence" value="ECO:0007669"/>
    <property type="project" value="InterPro"/>
</dbReference>
<dbReference type="Proteomes" id="UP001244011">
    <property type="component" value="Unassembled WGS sequence"/>
</dbReference>
<protein>
    <recommendedName>
        <fullName evidence="2">protein S-acyltransferase</fullName>
        <ecNumber evidence="2">2.3.1.225</ecNumber>
    </recommendedName>
</protein>
<evidence type="ECO:0000313" key="11">
    <source>
        <dbReference type="EMBL" id="KAK1765486.1"/>
    </source>
</evidence>
<feature type="repeat" description="ANK" evidence="8">
    <location>
        <begin position="348"/>
        <end position="380"/>
    </location>
</feature>
<dbReference type="RefSeq" id="XP_060281699.1">
    <property type="nucleotide sequence ID" value="XM_060425547.1"/>
</dbReference>
<feature type="region of interest" description="Disordered" evidence="9">
    <location>
        <begin position="1318"/>
        <end position="1337"/>
    </location>
</feature>
<comment type="caution">
    <text evidence="11">The sequence shown here is derived from an EMBL/GenBank/DDBJ whole genome shotgun (WGS) entry which is preliminary data.</text>
</comment>
<dbReference type="InterPro" id="IPR002110">
    <property type="entry name" value="Ankyrin_rpt"/>
</dbReference>
<dbReference type="Pfam" id="PF01544">
    <property type="entry name" value="CorA"/>
    <property type="match status" value="1"/>
</dbReference>
<evidence type="ECO:0000256" key="5">
    <source>
        <dbReference type="ARBA" id="ARBA00022989"/>
    </source>
</evidence>
<feature type="compositionally biased region" description="Basic and acidic residues" evidence="9">
    <location>
        <begin position="11"/>
        <end position="24"/>
    </location>
</feature>
<dbReference type="Gene3D" id="1.25.40.20">
    <property type="entry name" value="Ankyrin repeat-containing domain"/>
    <property type="match status" value="2"/>
</dbReference>
<evidence type="ECO:0000256" key="3">
    <source>
        <dbReference type="ARBA" id="ARBA00022692"/>
    </source>
</evidence>
<dbReference type="PANTHER" id="PTHR24161:SF85">
    <property type="entry name" value="PALMITOYLTRANSFERASE HIP14"/>
    <property type="match status" value="1"/>
</dbReference>
<feature type="repeat" description="ANK" evidence="8">
    <location>
        <begin position="249"/>
        <end position="281"/>
    </location>
</feature>
<dbReference type="PANTHER" id="PTHR24161">
    <property type="entry name" value="ANK_REP_REGION DOMAIN-CONTAINING PROTEIN-RELATED"/>
    <property type="match status" value="1"/>
</dbReference>
<sequence length="1337" mass="150010">MEDPTPVPDASRGESTSKDKKTEPDSQAVTDLHKHLLDAAEKAADDPKRVSDLIDQMASSQTPNFAPRNDNGETPLIVLLRNGCTDEDLVIKLLGKMSGDEIDATDKTGSSALHESASENLFYAADALLSRGAKPDLRDELGRTPLHHACWSGFLDIVKLLVKHSVEHSLDLDAKDNDGCTPLDHACQSGHTDVVRHLMDPGRPGAVVNVDIVDNDGWTPLSTAARFGHGDIVNDILGHGAIVDTADDEGLTPLLVAARFGHGNVVQALLSRGATVDKADNKKWTPLKMAARYGHGDIVEALLRQQATVDTADDEGWTPLLAAARYGHGDIVEALLRQEATVDTVNDEGWTPLLAAAEFGHRDIVESLLRNRAHRNKAAKDGRTPLSRASASGYADIVSVLLRDMKSGDVDIPDNEGMTPLHWACCSSQYGEEPLDGEKRGSSTPGQYLQTVEHLIEKGAKLDALTNAGETALDLAVQKRHRQTAMALLQHSGPVKATEINGDILDWAIEDERTHGIVRMKIKEGPRVHTQYKGIELKENCTVLELATFHGDSEIVWKLLRTPSVADVVRGTREDAKRVLDEVEEQRRRNKESTKRPERDDFTRKDKQKTSGKDEKKTSAEDEQWTSAKDKQKTPSEDEETDAHYALIKELLNGKYIETSIQRLKAPEAGVTVAFKPPTAIFDFYAVGIGSRVQQSKYSVVDVIYGEGPEKLMEKERQRNKFVERLLGKLRSQEEGIQANATPNDPSIQAKETFQFRWIHLPANNMQWMEDLTMKVLHEQATTAKALSENAPGAKVEESEHDEEFRKLSSFLQNSWLEFPNASSSSRLMKPKFVKTKLAVPRAPKPQAPESKDLKSPASDDNETERFALYMPYLTFATQKKNTRGNEYYDEYEKLLNDYKKEVIHGSRTLDEFFYQFKSDKLYSEDDIAERNKDQVVTKWLHRDAQFKVLDKQGIKELDEWTLLRVDQLWLWVIGPKTIITSSTHRLDGREDIVLSSVQSHLQKSNDLPKTVQELTRLLVDICIRLYDEAKEPESASGRGVKLKDLSVRDIFSNSINKAAVEETELFKIFTESEETNGEHKMESKQSTTNRNGPMVRAARLLCTIKDLRDELNILRAVVSQQQHVHKAVQDGLFRGQARRSQTTSQIVSEIKDMDKYAERLNAAVDATLGLQQNNIAIGYSTESVEQGNTLMVFTVTTIIFLPMSFLAALFAINISVFPHDDETKELRYSPGLIFPIIFGVTAVVSAPLILYAFQERILKRHPWLRGLGWTGSGESDKQHQRHTFQERMGNRLRSLRRTGPDQQRHLDALQETLRNGLHNLRRTGRDKQRQLVDPER</sequence>
<keyword evidence="3 10" id="KW-0812">Transmembrane</keyword>
<feature type="region of interest" description="Disordered" evidence="9">
    <location>
        <begin position="582"/>
        <end position="641"/>
    </location>
</feature>
<dbReference type="GeneID" id="85308734"/>
<feature type="region of interest" description="Disordered" evidence="9">
    <location>
        <begin position="1273"/>
        <end position="1302"/>
    </location>
</feature>
<proteinExistence type="predicted"/>
<dbReference type="Pfam" id="PF00023">
    <property type="entry name" value="Ank"/>
    <property type="match status" value="2"/>
</dbReference>
<feature type="repeat" description="ANK" evidence="8">
    <location>
        <begin position="315"/>
        <end position="347"/>
    </location>
</feature>
<feature type="compositionally biased region" description="Basic and acidic residues" evidence="9">
    <location>
        <begin position="582"/>
        <end position="620"/>
    </location>
</feature>